<keyword evidence="4" id="KW-0732">Signal</keyword>
<evidence type="ECO:0000256" key="2">
    <source>
        <dbReference type="ARBA" id="ARBA00007886"/>
    </source>
</evidence>
<keyword evidence="5" id="KW-0472">Membrane</keyword>
<comment type="caution">
    <text evidence="10">The sequence shown here is derived from an EMBL/GenBank/DDBJ whole genome shotgun (WGS) entry which is preliminary data.</text>
</comment>
<evidence type="ECO:0000256" key="7">
    <source>
        <dbReference type="ARBA" id="ARBA00023288"/>
    </source>
</evidence>
<reference evidence="11" key="1">
    <citation type="journal article" date="2019" name="Int. J. Syst. Evol. Microbiol.">
        <title>The Global Catalogue of Microorganisms (GCM) 10K type strain sequencing project: providing services to taxonomists for standard genome sequencing and annotation.</title>
        <authorList>
            <consortium name="The Broad Institute Genomics Platform"/>
            <consortium name="The Broad Institute Genome Sequencing Center for Infectious Disease"/>
            <person name="Wu L."/>
            <person name="Ma J."/>
        </authorList>
    </citation>
    <scope>NUCLEOTIDE SEQUENCE [LARGE SCALE GENOMIC DNA]</scope>
    <source>
        <strain evidence="11">CCUG 59189</strain>
    </source>
</reference>
<dbReference type="PANTHER" id="PTHR35789">
    <property type="entry name" value="SPORE GERMINATION PROTEIN B3"/>
    <property type="match status" value="1"/>
</dbReference>
<dbReference type="Proteomes" id="UP001597262">
    <property type="component" value="Unassembled WGS sequence"/>
</dbReference>
<dbReference type="Gene3D" id="3.30.300.210">
    <property type="entry name" value="Nutrient germinant receptor protein C, domain 3"/>
    <property type="match status" value="1"/>
</dbReference>
<comment type="similarity">
    <text evidence="2">Belongs to the GerABKC lipoprotein family.</text>
</comment>
<dbReference type="InterPro" id="IPR057336">
    <property type="entry name" value="GerAC_N"/>
</dbReference>
<evidence type="ECO:0000313" key="11">
    <source>
        <dbReference type="Proteomes" id="UP001597262"/>
    </source>
</evidence>
<dbReference type="Pfam" id="PF25198">
    <property type="entry name" value="Spore_GerAC_N"/>
    <property type="match status" value="1"/>
</dbReference>
<sequence>MKWAKKMLLFVLLMTLPVTLGGCWDNIEVRELGVVMGIGLDYEEGEEPIQLTLQMVAPSGKQSEEGQSGGNKKYETYTVHGQTVFDAYQNMQKTSPKRTVLPHSKLVVIGKKLAEQGLTEVSDFLVREREVRPTSWIVVSDSTAREILESELGTGSIPAAGLVTMQENFLRSSTGNPINLIQFFMRMQGDAKAAVTPIIKKTGEHIQFEQSALFRRDRMIGTLSLNETRGLMWLESKVESGNVTLPFQNEGVKLQKNVSVEISRGHTNITPHFDGRDEITMDIRCKGWAQIRDTELANKILFSSQQIERLETAVETQLEERIQHTIDIARQKYKTDFLGFNNKFHNRYPQAWKSIGKDWDEIFPSIRTNLAVDIEIVRQGITKNPPVNED</sequence>
<evidence type="ECO:0000259" key="9">
    <source>
        <dbReference type="Pfam" id="PF25198"/>
    </source>
</evidence>
<evidence type="ECO:0000313" key="10">
    <source>
        <dbReference type="EMBL" id="MFD1177907.1"/>
    </source>
</evidence>
<evidence type="ECO:0000256" key="1">
    <source>
        <dbReference type="ARBA" id="ARBA00004635"/>
    </source>
</evidence>
<evidence type="ECO:0000256" key="4">
    <source>
        <dbReference type="ARBA" id="ARBA00022729"/>
    </source>
</evidence>
<dbReference type="InterPro" id="IPR038501">
    <property type="entry name" value="Spore_GerAC_C_sf"/>
</dbReference>
<evidence type="ECO:0000259" key="8">
    <source>
        <dbReference type="Pfam" id="PF05504"/>
    </source>
</evidence>
<dbReference type="RefSeq" id="WP_379320355.1">
    <property type="nucleotide sequence ID" value="NZ_JBHTLM010000012.1"/>
</dbReference>
<comment type="subcellular location">
    <subcellularLocation>
        <location evidence="1">Membrane</location>
        <topology evidence="1">Lipid-anchor</topology>
    </subcellularLocation>
</comment>
<proteinExistence type="inferred from homology"/>
<dbReference type="PANTHER" id="PTHR35789:SF1">
    <property type="entry name" value="SPORE GERMINATION PROTEIN B3"/>
    <property type="match status" value="1"/>
</dbReference>
<evidence type="ECO:0000256" key="6">
    <source>
        <dbReference type="ARBA" id="ARBA00023139"/>
    </source>
</evidence>
<name>A0ABW3RZE2_9BACL</name>
<organism evidence="10 11">
    <name type="scientific">Paenibacillus puldeungensis</name>
    <dbReference type="NCBI Taxonomy" id="696536"/>
    <lineage>
        <taxon>Bacteria</taxon>
        <taxon>Bacillati</taxon>
        <taxon>Bacillota</taxon>
        <taxon>Bacilli</taxon>
        <taxon>Bacillales</taxon>
        <taxon>Paenibacillaceae</taxon>
        <taxon>Paenibacillus</taxon>
    </lineage>
</organism>
<evidence type="ECO:0000256" key="3">
    <source>
        <dbReference type="ARBA" id="ARBA00022544"/>
    </source>
</evidence>
<dbReference type="Gene3D" id="6.20.190.10">
    <property type="entry name" value="Nutrient germinant receptor protein C, domain 1"/>
    <property type="match status" value="1"/>
</dbReference>
<keyword evidence="3" id="KW-0309">Germination</keyword>
<dbReference type="EMBL" id="JBHTLM010000012">
    <property type="protein sequence ID" value="MFD1177907.1"/>
    <property type="molecule type" value="Genomic_DNA"/>
</dbReference>
<dbReference type="InterPro" id="IPR046953">
    <property type="entry name" value="Spore_GerAC-like_C"/>
</dbReference>
<dbReference type="NCBIfam" id="TIGR02887">
    <property type="entry name" value="spore_ger_x_C"/>
    <property type="match status" value="1"/>
</dbReference>
<keyword evidence="7" id="KW-0449">Lipoprotein</keyword>
<accession>A0ABW3RZE2</accession>
<dbReference type="Pfam" id="PF05504">
    <property type="entry name" value="Spore_GerAC"/>
    <property type="match status" value="1"/>
</dbReference>
<evidence type="ECO:0000256" key="5">
    <source>
        <dbReference type="ARBA" id="ARBA00023136"/>
    </source>
</evidence>
<keyword evidence="6" id="KW-0564">Palmitate</keyword>
<feature type="domain" description="Spore germination GerAC-like C-terminal" evidence="8">
    <location>
        <begin position="210"/>
        <end position="380"/>
    </location>
</feature>
<dbReference type="PROSITE" id="PS51257">
    <property type="entry name" value="PROKAR_LIPOPROTEIN"/>
    <property type="match status" value="1"/>
</dbReference>
<protein>
    <submittedName>
        <fullName evidence="10">Ger(X)C family spore germination protein</fullName>
    </submittedName>
</protein>
<feature type="domain" description="Spore germination protein N-terminal" evidence="9">
    <location>
        <begin position="25"/>
        <end position="200"/>
    </location>
</feature>
<dbReference type="InterPro" id="IPR008844">
    <property type="entry name" value="Spore_GerAC-like"/>
</dbReference>
<keyword evidence="11" id="KW-1185">Reference proteome</keyword>
<gene>
    <name evidence="10" type="ORF">ACFQ3W_16575</name>
</gene>